<feature type="region of interest" description="Disordered" evidence="1">
    <location>
        <begin position="1"/>
        <end position="22"/>
    </location>
</feature>
<accession>A0A2W7N2P7</accession>
<name>A0A2W7N2P7_9RHOB</name>
<evidence type="ECO:0000313" key="3">
    <source>
        <dbReference type="Proteomes" id="UP000248916"/>
    </source>
</evidence>
<gene>
    <name evidence="2" type="ORF">LX81_02894</name>
</gene>
<organism evidence="2 3">
    <name type="scientific">Palleronia aestuarii</name>
    <dbReference type="NCBI Taxonomy" id="568105"/>
    <lineage>
        <taxon>Bacteria</taxon>
        <taxon>Pseudomonadati</taxon>
        <taxon>Pseudomonadota</taxon>
        <taxon>Alphaproteobacteria</taxon>
        <taxon>Rhodobacterales</taxon>
        <taxon>Roseobacteraceae</taxon>
        <taxon>Palleronia</taxon>
    </lineage>
</organism>
<protein>
    <submittedName>
        <fullName evidence="2">Uncharacterized protein</fullName>
    </submittedName>
</protein>
<proteinExistence type="predicted"/>
<comment type="caution">
    <text evidence="2">The sequence shown here is derived from an EMBL/GenBank/DDBJ whole genome shotgun (WGS) entry which is preliminary data.</text>
</comment>
<dbReference type="EMBL" id="QKZL01000014">
    <property type="protein sequence ID" value="PZX14311.1"/>
    <property type="molecule type" value="Genomic_DNA"/>
</dbReference>
<dbReference type="AlphaFoldDB" id="A0A2W7N2P7"/>
<evidence type="ECO:0000256" key="1">
    <source>
        <dbReference type="SAM" id="MobiDB-lite"/>
    </source>
</evidence>
<evidence type="ECO:0000313" key="2">
    <source>
        <dbReference type="EMBL" id="PZX14311.1"/>
    </source>
</evidence>
<sequence>MRVRIGPLALGRPVRPGENDGALPRAKLRTLRCRKPLGPTDPLPALAGMRRVDVDLHGKASGDEVRPGEALGQRHVVVMGEPGIGR</sequence>
<dbReference type="Proteomes" id="UP000248916">
    <property type="component" value="Unassembled WGS sequence"/>
</dbReference>
<reference evidence="2 3" key="1">
    <citation type="submission" date="2018-06" db="EMBL/GenBank/DDBJ databases">
        <title>Genomic Encyclopedia of Archaeal and Bacterial Type Strains, Phase II (KMG-II): from individual species to whole genera.</title>
        <authorList>
            <person name="Goeker M."/>
        </authorList>
    </citation>
    <scope>NUCLEOTIDE SEQUENCE [LARGE SCALE GENOMIC DNA]</scope>
    <source>
        <strain evidence="2 3">DSM 22009</strain>
    </source>
</reference>
<keyword evidence="3" id="KW-1185">Reference proteome</keyword>